<reference evidence="5 6" key="1">
    <citation type="submission" date="2021-06" db="EMBL/GenBank/DDBJ databases">
        <authorList>
            <person name="Palmer J.M."/>
        </authorList>
    </citation>
    <scope>NUCLEOTIDE SEQUENCE [LARGE SCALE GENOMIC DNA]</scope>
    <source>
        <strain evidence="5 6">GA_2019</strain>
        <tissue evidence="5">Muscle</tissue>
    </source>
</reference>
<comment type="caution">
    <text evidence="5">The sequence shown here is derived from an EMBL/GenBank/DDBJ whole genome shotgun (WGS) entry which is preliminary data.</text>
</comment>
<dbReference type="InterPro" id="IPR002013">
    <property type="entry name" value="SAC_dom"/>
</dbReference>
<name>A0ABV0NLT4_9TELE</name>
<evidence type="ECO:0000259" key="4">
    <source>
        <dbReference type="PROSITE" id="PS50275"/>
    </source>
</evidence>
<dbReference type="Proteomes" id="UP001476798">
    <property type="component" value="Unassembled WGS sequence"/>
</dbReference>
<sequence>MREPDGAMQQDSADSVYLKGDVANEVETEQIVHDASVMSFTAGSYSSYVQVRGSVPLYWSQDISTMMPKPPIRCKTSALHLMHFYKGIIFSIV</sequence>
<proteinExistence type="predicted"/>
<organism evidence="5 6">
    <name type="scientific">Goodea atripinnis</name>
    <dbReference type="NCBI Taxonomy" id="208336"/>
    <lineage>
        <taxon>Eukaryota</taxon>
        <taxon>Metazoa</taxon>
        <taxon>Chordata</taxon>
        <taxon>Craniata</taxon>
        <taxon>Vertebrata</taxon>
        <taxon>Euteleostomi</taxon>
        <taxon>Actinopterygii</taxon>
        <taxon>Neopterygii</taxon>
        <taxon>Teleostei</taxon>
        <taxon>Neoteleostei</taxon>
        <taxon>Acanthomorphata</taxon>
        <taxon>Ovalentaria</taxon>
        <taxon>Atherinomorphae</taxon>
        <taxon>Cyprinodontiformes</taxon>
        <taxon>Goodeidae</taxon>
        <taxon>Goodea</taxon>
    </lineage>
</organism>
<evidence type="ECO:0000256" key="1">
    <source>
        <dbReference type="ARBA" id="ARBA00004308"/>
    </source>
</evidence>
<feature type="domain" description="SAC" evidence="4">
    <location>
        <begin position="19"/>
        <end position="93"/>
    </location>
</feature>
<dbReference type="Pfam" id="PF02383">
    <property type="entry name" value="Syja_N"/>
    <property type="match status" value="1"/>
</dbReference>
<comment type="subcellular location">
    <subcellularLocation>
        <location evidence="1">Endomembrane system</location>
    </subcellularLocation>
</comment>
<evidence type="ECO:0000313" key="5">
    <source>
        <dbReference type="EMBL" id="MEQ2172370.1"/>
    </source>
</evidence>
<accession>A0ABV0NLT4</accession>
<keyword evidence="6" id="KW-1185">Reference proteome</keyword>
<dbReference type="InterPro" id="IPR043573">
    <property type="entry name" value="Fig4-like"/>
</dbReference>
<dbReference type="PANTHER" id="PTHR45738:SF5">
    <property type="entry name" value="POLYPHOSPHOINOSITIDE PHOSPHATASE"/>
    <property type="match status" value="1"/>
</dbReference>
<gene>
    <name evidence="5" type="ORF">GOODEAATRI_020328</name>
</gene>
<keyword evidence="3" id="KW-0472">Membrane</keyword>
<evidence type="ECO:0000256" key="2">
    <source>
        <dbReference type="ARBA" id="ARBA00022801"/>
    </source>
</evidence>
<dbReference type="EMBL" id="JAHRIO010041864">
    <property type="protein sequence ID" value="MEQ2172370.1"/>
    <property type="molecule type" value="Genomic_DNA"/>
</dbReference>
<evidence type="ECO:0000313" key="6">
    <source>
        <dbReference type="Proteomes" id="UP001476798"/>
    </source>
</evidence>
<dbReference type="PANTHER" id="PTHR45738">
    <property type="entry name" value="POLYPHOSPHOINOSITIDE PHOSPHATASE"/>
    <property type="match status" value="1"/>
</dbReference>
<dbReference type="PROSITE" id="PS50275">
    <property type="entry name" value="SAC"/>
    <property type="match status" value="1"/>
</dbReference>
<keyword evidence="2" id="KW-0378">Hydrolase</keyword>
<evidence type="ECO:0000256" key="3">
    <source>
        <dbReference type="ARBA" id="ARBA00023136"/>
    </source>
</evidence>
<protein>
    <recommendedName>
        <fullName evidence="4">SAC domain-containing protein</fullName>
    </recommendedName>
</protein>